<feature type="non-terminal residue" evidence="6">
    <location>
        <position position="296"/>
    </location>
</feature>
<feature type="domain" description="Heat-inducible transcription repressor HrcA C-terminal" evidence="5">
    <location>
        <begin position="104"/>
        <end position="290"/>
    </location>
</feature>
<dbReference type="GO" id="GO:0003677">
    <property type="term" value="F:DNA binding"/>
    <property type="evidence" value="ECO:0007669"/>
    <property type="project" value="InterPro"/>
</dbReference>
<dbReference type="EMBL" id="PUUG01000025">
    <property type="protein sequence ID" value="PQP79774.1"/>
    <property type="molecule type" value="Genomic_DNA"/>
</dbReference>
<dbReference type="NCBIfam" id="TIGR00331">
    <property type="entry name" value="hrcA"/>
    <property type="match status" value="1"/>
</dbReference>
<dbReference type="InterPro" id="IPR036390">
    <property type="entry name" value="WH_DNA-bd_sf"/>
</dbReference>
<proteinExistence type="inferred from homology"/>
<name>A0A2S8NUU8_9MOLU</name>
<gene>
    <name evidence="6" type="primary">hrcA</name>
    <name evidence="6" type="ORF">C6B37_01175</name>
</gene>
<dbReference type="Gene3D" id="3.30.450.40">
    <property type="match status" value="1"/>
</dbReference>
<dbReference type="InterPro" id="IPR036388">
    <property type="entry name" value="WH-like_DNA-bd_sf"/>
</dbReference>
<sequence>MLSNRKKLILKAVIENYSKESQPIGSQLLAGLPYLNFSSATIRYDMVKLEKKGYLQKNHKSSGRVPSLKGYIFYLNNLMTRQQKKIPILSLFEKIIQEKDLNKEQIIKKILKLLSNLTNYATINIGSNILKVSKISKIDLILVSSEQAIIFIIIDKGNLQYQNIFLEKDKNLTIFNLKKVIEFLNNLLVGQTLYKSLELIKGNEIKEKIQKYVKCHKQLISILYESFCNFVSNNSNIYGLTEFFQNSFFDVRTIKEMMFILDKRELNKIFFSSSETVCQINNQIRLIPYKQFIIIS</sequence>
<protein>
    <submittedName>
        <fullName evidence="6">Heat-inducible transcription repressor HrcA</fullName>
    </submittedName>
</protein>
<dbReference type="InterPro" id="IPR029016">
    <property type="entry name" value="GAF-like_dom_sf"/>
</dbReference>
<evidence type="ECO:0000256" key="3">
    <source>
        <dbReference type="ARBA" id="ARBA00023016"/>
    </source>
</evidence>
<accession>A0A2S8NUU8</accession>
<evidence type="ECO:0000256" key="4">
    <source>
        <dbReference type="ARBA" id="ARBA00023163"/>
    </source>
</evidence>
<evidence type="ECO:0000313" key="7">
    <source>
        <dbReference type="Proteomes" id="UP000238672"/>
    </source>
</evidence>
<evidence type="ECO:0000256" key="2">
    <source>
        <dbReference type="ARBA" id="ARBA00023015"/>
    </source>
</evidence>
<dbReference type="Gene3D" id="3.30.390.60">
    <property type="entry name" value="Heat-inducible transcription repressor hrca homolog, domain 3"/>
    <property type="match status" value="1"/>
</dbReference>
<dbReference type="PIRSF" id="PIRSF005485">
    <property type="entry name" value="HrcA"/>
    <property type="match status" value="1"/>
</dbReference>
<dbReference type="GO" id="GO:0045892">
    <property type="term" value="P:negative regulation of DNA-templated transcription"/>
    <property type="evidence" value="ECO:0007669"/>
    <property type="project" value="TreeGrafter"/>
</dbReference>
<dbReference type="InterPro" id="IPR021153">
    <property type="entry name" value="HrcA_C"/>
</dbReference>
<keyword evidence="7" id="KW-1185">Reference proteome</keyword>
<dbReference type="SUPFAM" id="SSF46785">
    <property type="entry name" value="Winged helix' DNA-binding domain"/>
    <property type="match status" value="1"/>
</dbReference>
<dbReference type="PANTHER" id="PTHR34824:SF1">
    <property type="entry name" value="HEAT-INDUCIBLE TRANSCRIPTION REPRESSOR HRCA"/>
    <property type="match status" value="1"/>
</dbReference>
<comment type="caution">
    <text evidence="6">The sequence shown here is derived from an EMBL/GenBank/DDBJ whole genome shotgun (WGS) entry which is preliminary data.</text>
</comment>
<dbReference type="SUPFAM" id="SSF55781">
    <property type="entry name" value="GAF domain-like"/>
    <property type="match status" value="1"/>
</dbReference>
<keyword evidence="4" id="KW-0804">Transcription</keyword>
<dbReference type="InterPro" id="IPR023120">
    <property type="entry name" value="WHTH_transcript_rep_HrcA_IDD"/>
</dbReference>
<dbReference type="HAMAP" id="MF_00081">
    <property type="entry name" value="HrcA"/>
    <property type="match status" value="1"/>
</dbReference>
<keyword evidence="3" id="KW-0346">Stress response</keyword>
<keyword evidence="2" id="KW-0805">Transcription regulation</keyword>
<dbReference type="Proteomes" id="UP000238672">
    <property type="component" value="Unassembled WGS sequence"/>
</dbReference>
<dbReference type="Gene3D" id="1.10.10.10">
    <property type="entry name" value="Winged helix-like DNA-binding domain superfamily/Winged helix DNA-binding domain"/>
    <property type="match status" value="1"/>
</dbReference>
<evidence type="ECO:0000256" key="1">
    <source>
        <dbReference type="ARBA" id="ARBA00022491"/>
    </source>
</evidence>
<evidence type="ECO:0000259" key="5">
    <source>
        <dbReference type="Pfam" id="PF01628"/>
    </source>
</evidence>
<dbReference type="PANTHER" id="PTHR34824">
    <property type="entry name" value="HEAT-INDUCIBLE TRANSCRIPTION REPRESSOR HRCA"/>
    <property type="match status" value="1"/>
</dbReference>
<reference evidence="6 7" key="1">
    <citation type="submission" date="2018-02" db="EMBL/GenBank/DDBJ databases">
        <title>Metagenomics reveals mixed infection of spiroplasma and phytoplasma in chicory.</title>
        <authorList>
            <person name="Polano C."/>
            <person name="Moruzzi S."/>
            <person name="Ermacora P."/>
            <person name="Ferrini F."/>
            <person name="Martini M."/>
            <person name="Firrao G."/>
        </authorList>
    </citation>
    <scope>NUCLEOTIDE SEQUENCE [LARGE SCALE GENOMIC DNA]</scope>
    <source>
        <strain evidence="6 7">ChiP</strain>
    </source>
</reference>
<dbReference type="AlphaFoldDB" id="A0A2S8NUU8"/>
<dbReference type="InterPro" id="IPR002571">
    <property type="entry name" value="HrcA"/>
</dbReference>
<keyword evidence="1" id="KW-0678">Repressor</keyword>
<organism evidence="6 7">
    <name type="scientific">Candidatus Phytoplasma phoenicium</name>
    <dbReference type="NCBI Taxonomy" id="198422"/>
    <lineage>
        <taxon>Bacteria</taxon>
        <taxon>Bacillati</taxon>
        <taxon>Mycoplasmatota</taxon>
        <taxon>Mollicutes</taxon>
        <taxon>Acholeplasmatales</taxon>
        <taxon>Acholeplasmataceae</taxon>
        <taxon>Candidatus Phytoplasma</taxon>
        <taxon>16SrIX (Pigeon pea witches'-broom group)</taxon>
    </lineage>
</organism>
<dbReference type="Pfam" id="PF01628">
    <property type="entry name" value="HrcA"/>
    <property type="match status" value="1"/>
</dbReference>
<evidence type="ECO:0000313" key="6">
    <source>
        <dbReference type="EMBL" id="PQP79774.1"/>
    </source>
</evidence>